<evidence type="ECO:0008006" key="4">
    <source>
        <dbReference type="Google" id="ProtNLM"/>
    </source>
</evidence>
<feature type="transmembrane region" description="Helical" evidence="1">
    <location>
        <begin position="17"/>
        <end position="37"/>
    </location>
</feature>
<feature type="transmembrane region" description="Helical" evidence="1">
    <location>
        <begin position="268"/>
        <end position="285"/>
    </location>
</feature>
<dbReference type="EMBL" id="RDSM01000002">
    <property type="protein sequence ID" value="RXH56501.1"/>
    <property type="molecule type" value="Genomic_DNA"/>
</dbReference>
<keyword evidence="1" id="KW-0812">Transmembrane</keyword>
<feature type="transmembrane region" description="Helical" evidence="1">
    <location>
        <begin position="409"/>
        <end position="426"/>
    </location>
</feature>
<feature type="transmembrane region" description="Helical" evidence="1">
    <location>
        <begin position="331"/>
        <end position="350"/>
    </location>
</feature>
<accession>A0A4Q0T4J1</accession>
<keyword evidence="1" id="KW-1133">Transmembrane helix</keyword>
<dbReference type="RefSeq" id="WP_128913948.1">
    <property type="nucleotide sequence ID" value="NZ_RDSM01000002.1"/>
</dbReference>
<sequence>MKLEGAVARYGAGPRGIWLAGCATLVATVLLVFRLPYHVPLKYAQTVSASYIAGFNNSVATDAAVGLSVLVLLFSLWSQRGNASAASDIRKEPKLSAGFIAAIVSLSAFILSFFSWMAASSRLRYLGDAGYIIEQATVHRDTGRALYTQLEFAYGPLLLLPVIWLSKLLRCSMTKAYYLTLVIESSLGLLMVAYVLNALPMKCGLRKVALALLAAAAITPHLGLNYTFFRFASPLAVLLYATRARSVWRCTLLLSIGEALELMISPELGLAMSIGVMTFGLLRAWQDGRRWLLAAFVPLLVLASLLLTLGRSYLTMAASFSRGALSLPLGIYPHIVVLLIALVWLAPLGLGRIVCLRESASARLLAFYAVSLALMPAAMGRCDPLHVIFNGAGVLVLSLVAVSRSSRAVRAGWLSCILMVVLWNHFVNERLFEMRTAFVLRQTVMYRLPRPIHKAVVLAVGRGHGYLTGVLMSNPEPDYRLDTDALERLVGDELVTTPLEISPTVESQLVETHHYAPSYYAFWVDMMNPTAERRSISEVNANRWLLLPSDFKEGGQQMPSESGIFQGIPKHFRERNPIPYYPGAEFARNLGDRWTAVKCFGPYVLYKRKDVGDSSARSALEN</sequence>
<feature type="transmembrane region" description="Helical" evidence="1">
    <location>
        <begin position="385"/>
        <end position="402"/>
    </location>
</feature>
<feature type="transmembrane region" description="Helical" evidence="1">
    <location>
        <begin position="97"/>
        <end position="119"/>
    </location>
</feature>
<feature type="transmembrane region" description="Helical" evidence="1">
    <location>
        <begin position="176"/>
        <end position="196"/>
    </location>
</feature>
<keyword evidence="1" id="KW-0472">Membrane</keyword>
<evidence type="ECO:0000313" key="3">
    <source>
        <dbReference type="Proteomes" id="UP000289437"/>
    </source>
</evidence>
<name>A0A4Q0T4J1_9BACT</name>
<dbReference type="Proteomes" id="UP000289437">
    <property type="component" value="Unassembled WGS sequence"/>
</dbReference>
<comment type="caution">
    <text evidence="2">The sequence shown here is derived from an EMBL/GenBank/DDBJ whole genome shotgun (WGS) entry which is preliminary data.</text>
</comment>
<reference evidence="3" key="2">
    <citation type="submission" date="2019-02" db="EMBL/GenBank/DDBJ databases">
        <title>Granulicella sibirica sp. nov., a psychrotolerant acidobacterium isolated from an organic soil layer in forested tundra, West Siberia.</title>
        <authorList>
            <person name="Oshkin I.Y."/>
            <person name="Kulichevskaya I.S."/>
            <person name="Rijpstra W.I.C."/>
            <person name="Sinninghe Damste J.S."/>
            <person name="Rakitin A.L."/>
            <person name="Ravin N.V."/>
            <person name="Dedysh S.N."/>
        </authorList>
    </citation>
    <scope>NUCLEOTIDE SEQUENCE [LARGE SCALE GENOMIC DNA]</scope>
    <source>
        <strain evidence="3">AF10</strain>
    </source>
</reference>
<dbReference type="OrthoDB" id="121404at2"/>
<reference evidence="2 3" key="1">
    <citation type="submission" date="2018-11" db="EMBL/GenBank/DDBJ databases">
        <authorList>
            <person name="Mardanov A.V."/>
            <person name="Ravin N.V."/>
            <person name="Dedysh S.N."/>
        </authorList>
    </citation>
    <scope>NUCLEOTIDE SEQUENCE [LARGE SCALE GENOMIC DNA]</scope>
    <source>
        <strain evidence="2 3">AF10</strain>
    </source>
</reference>
<gene>
    <name evidence="2" type="ORF">GRAN_3358</name>
</gene>
<feature type="transmembrane region" description="Helical" evidence="1">
    <location>
        <begin position="292"/>
        <end position="311"/>
    </location>
</feature>
<keyword evidence="3" id="KW-1185">Reference proteome</keyword>
<dbReference type="AlphaFoldDB" id="A0A4Q0T4J1"/>
<protein>
    <recommendedName>
        <fullName evidence="4">Glycosyltransferase RgtA/B/C/D-like domain-containing protein</fullName>
    </recommendedName>
</protein>
<feature type="transmembrane region" description="Helical" evidence="1">
    <location>
        <begin position="362"/>
        <end position="379"/>
    </location>
</feature>
<feature type="transmembrane region" description="Helical" evidence="1">
    <location>
        <begin position="208"/>
        <end position="229"/>
    </location>
</feature>
<proteinExistence type="predicted"/>
<evidence type="ECO:0000313" key="2">
    <source>
        <dbReference type="EMBL" id="RXH56501.1"/>
    </source>
</evidence>
<feature type="transmembrane region" description="Helical" evidence="1">
    <location>
        <begin position="58"/>
        <end position="77"/>
    </location>
</feature>
<organism evidence="2 3">
    <name type="scientific">Granulicella sibirica</name>
    <dbReference type="NCBI Taxonomy" id="2479048"/>
    <lineage>
        <taxon>Bacteria</taxon>
        <taxon>Pseudomonadati</taxon>
        <taxon>Acidobacteriota</taxon>
        <taxon>Terriglobia</taxon>
        <taxon>Terriglobales</taxon>
        <taxon>Acidobacteriaceae</taxon>
        <taxon>Granulicella</taxon>
    </lineage>
</organism>
<evidence type="ECO:0000256" key="1">
    <source>
        <dbReference type="SAM" id="Phobius"/>
    </source>
</evidence>